<organism evidence="7 8">
    <name type="scientific">Carboxydichorda subterranea</name>
    <dbReference type="NCBI Taxonomy" id="3109565"/>
    <lineage>
        <taxon>Bacteria</taxon>
        <taxon>Bacillati</taxon>
        <taxon>Bacillota</taxon>
        <taxon>Limnochordia</taxon>
        <taxon>Limnochordales</taxon>
        <taxon>Geochordaceae</taxon>
        <taxon>Carboxydichorda</taxon>
    </lineage>
</organism>
<dbReference type="InterPro" id="IPR019575">
    <property type="entry name" value="Nuop51_4Fe4S-bd"/>
</dbReference>
<evidence type="ECO:0000313" key="8">
    <source>
        <dbReference type="Proteomes" id="UP001332192"/>
    </source>
</evidence>
<dbReference type="Pfam" id="PF10531">
    <property type="entry name" value="SLBB"/>
    <property type="match status" value="1"/>
</dbReference>
<dbReference type="SUPFAM" id="SSF142019">
    <property type="entry name" value="Nqo1 FMN-binding domain-like"/>
    <property type="match status" value="1"/>
</dbReference>
<gene>
    <name evidence="7" type="ORF">U7230_14850</name>
</gene>
<evidence type="ECO:0000256" key="4">
    <source>
        <dbReference type="ARBA" id="ARBA00023004"/>
    </source>
</evidence>
<keyword evidence="5" id="KW-0411">Iron-sulfur</keyword>
<keyword evidence="8" id="KW-1185">Reference proteome</keyword>
<evidence type="ECO:0000256" key="5">
    <source>
        <dbReference type="ARBA" id="ARBA00023014"/>
    </source>
</evidence>
<keyword evidence="2" id="KW-0004">4Fe-4S</keyword>
<dbReference type="SUPFAM" id="SSF142984">
    <property type="entry name" value="Nqo1 middle domain-like"/>
    <property type="match status" value="1"/>
</dbReference>
<proteinExistence type="inferred from homology"/>
<dbReference type="Gene3D" id="3.10.20.600">
    <property type="match status" value="1"/>
</dbReference>
<sequence>MVTRELLLARRGRINPDSFADYRAAGGYRALEEWLTRRTPEAFIEELKRSGLKGRGGAWFPTGLKLEMARGSESPRFMVCNADEGEPGTCKDRVLLEEDPHSVLEGLILAAWAVGSHRGILYLRGEYAHLAPRLEHALRQAEQAHLLGDDILGTGYSLHVELYLGAGAYVCGEETALLNSVEGLRGEPRLRPPYPTQRGLFGWPTVVNNVETLANLPVIAAYGGEWFRHIGHPDCPGTKLFSLVGDVKRPGVVEAPIGVSLEQLIEEAAGGVSGPWPVKWVQIGGACGGVLGKGRLPIDWHGVTLDPQALKALGAGLGTGSVLVCDSTRCPVDVARSLARFFARESCGYCTPCREGSLQILRALDRLATGIGRRQDVDNLDVLTRVMQAASRCALGQSAPVGLRGLLTHFRDEIEAHLLGRCPSGSCPMAEKPAGRDRTGAVAARHVAAAVRGGRAET</sequence>
<evidence type="ECO:0000256" key="1">
    <source>
        <dbReference type="ARBA" id="ARBA00007523"/>
    </source>
</evidence>
<protein>
    <submittedName>
        <fullName evidence="7">NADH-ubiquinone oxidoreductase-F iron-sulfur binding region domain-containing protein</fullName>
    </submittedName>
</protein>
<dbReference type="PANTHER" id="PTHR43578:SF3">
    <property type="entry name" value="NADH-QUINONE OXIDOREDUCTASE SUBUNIT F"/>
    <property type="match status" value="1"/>
</dbReference>
<dbReference type="InterPro" id="IPR001949">
    <property type="entry name" value="NADH-UbQ_OxRdtase_51kDa_CS"/>
</dbReference>
<evidence type="ECO:0000256" key="3">
    <source>
        <dbReference type="ARBA" id="ARBA00022723"/>
    </source>
</evidence>
<dbReference type="PROSITE" id="PS00644">
    <property type="entry name" value="COMPLEX1_51K_1"/>
    <property type="match status" value="1"/>
</dbReference>
<dbReference type="Proteomes" id="UP001332192">
    <property type="component" value="Chromosome"/>
</dbReference>
<dbReference type="Gene3D" id="3.40.50.11540">
    <property type="entry name" value="NADH-ubiquinone oxidoreductase 51kDa subunit"/>
    <property type="match status" value="1"/>
</dbReference>
<dbReference type="EMBL" id="CP141615">
    <property type="protein sequence ID" value="WRP17337.1"/>
    <property type="molecule type" value="Genomic_DNA"/>
</dbReference>
<dbReference type="PROSITE" id="PS00645">
    <property type="entry name" value="COMPLEX1_51K_2"/>
    <property type="match status" value="1"/>
</dbReference>
<name>A0ABZ1BX30_9FIRM</name>
<evidence type="ECO:0000256" key="2">
    <source>
        <dbReference type="ARBA" id="ARBA00022485"/>
    </source>
</evidence>
<comment type="similarity">
    <text evidence="1">Belongs to the complex I 51 kDa subunit family.</text>
</comment>
<dbReference type="Pfam" id="PF10589">
    <property type="entry name" value="NADH_4Fe-4S"/>
    <property type="match status" value="1"/>
</dbReference>
<dbReference type="InterPro" id="IPR037207">
    <property type="entry name" value="Nuop51_4Fe4S-bd_sf"/>
</dbReference>
<dbReference type="Pfam" id="PF01512">
    <property type="entry name" value="Complex1_51K"/>
    <property type="match status" value="1"/>
</dbReference>
<dbReference type="SUPFAM" id="SSF140490">
    <property type="entry name" value="Nqo1C-terminal domain-like"/>
    <property type="match status" value="1"/>
</dbReference>
<keyword evidence="3" id="KW-0479">Metal-binding</keyword>
<dbReference type="InterPro" id="IPR011538">
    <property type="entry name" value="Nuo51_FMN-bd"/>
</dbReference>
<dbReference type="InterPro" id="IPR037225">
    <property type="entry name" value="Nuo51_FMN-bd_sf"/>
</dbReference>
<dbReference type="RefSeq" id="WP_324716608.1">
    <property type="nucleotide sequence ID" value="NZ_CP141615.1"/>
</dbReference>
<dbReference type="InterPro" id="IPR019554">
    <property type="entry name" value="Soluble_ligand-bd"/>
</dbReference>
<dbReference type="SMART" id="SM00928">
    <property type="entry name" value="NADH_4Fe-4S"/>
    <property type="match status" value="1"/>
</dbReference>
<feature type="domain" description="NADH-ubiquinone oxidoreductase 51kDa subunit iron-sulphur binding" evidence="6">
    <location>
        <begin position="332"/>
        <end position="377"/>
    </location>
</feature>
<dbReference type="PANTHER" id="PTHR43578">
    <property type="entry name" value="NADH-QUINONE OXIDOREDUCTASE SUBUNIT F"/>
    <property type="match status" value="1"/>
</dbReference>
<evidence type="ECO:0000313" key="7">
    <source>
        <dbReference type="EMBL" id="WRP17337.1"/>
    </source>
</evidence>
<evidence type="ECO:0000259" key="6">
    <source>
        <dbReference type="SMART" id="SM00928"/>
    </source>
</evidence>
<keyword evidence="4" id="KW-0408">Iron</keyword>
<dbReference type="Gene3D" id="6.10.250.1450">
    <property type="match status" value="1"/>
</dbReference>
<accession>A0ABZ1BX30</accession>
<dbReference type="Gene3D" id="1.20.1440.230">
    <property type="entry name" value="NADH-ubiquinone oxidoreductase 51kDa subunit, iron-sulphur binding domain"/>
    <property type="match status" value="1"/>
</dbReference>
<reference evidence="7 8" key="1">
    <citation type="journal article" date="2024" name="Front. Microbiol.">
        <title>Novel thermophilic genera Geochorda gen. nov. and Carboxydochorda gen. nov. from the deep terrestrial subsurface reveal the ecophysiological diversity in the class Limnochordia.</title>
        <authorList>
            <person name="Karnachuk O.V."/>
            <person name="Lukina A.P."/>
            <person name="Avakyan M.R."/>
            <person name="Kadnikov V.V."/>
            <person name="Begmatov S."/>
            <person name="Beletsky A.V."/>
            <person name="Vlasova K.G."/>
            <person name="Novikov A.A."/>
            <person name="Shcherbakova V.A."/>
            <person name="Mardanov A.V."/>
            <person name="Ravin N.V."/>
        </authorList>
    </citation>
    <scope>NUCLEOTIDE SEQUENCE [LARGE SCALE GENOMIC DNA]</scope>
    <source>
        <strain evidence="7 8">L945</strain>
    </source>
</reference>